<evidence type="ECO:0000313" key="2">
    <source>
        <dbReference type="Proteomes" id="UP000234585"/>
    </source>
</evidence>
<dbReference type="Proteomes" id="UP000234585">
    <property type="component" value="Unassembled WGS sequence"/>
</dbReference>
<dbReference type="AlphaFoldDB" id="A0A2I2FKI6"/>
<accession>A0A2I2FKI6</accession>
<name>A0A2I2FKI6_ASPCN</name>
<dbReference type="RefSeq" id="XP_024675167.1">
    <property type="nucleotide sequence ID" value="XM_024819522.1"/>
</dbReference>
<evidence type="ECO:0000313" key="1">
    <source>
        <dbReference type="EMBL" id="PLB41155.1"/>
    </source>
</evidence>
<sequence length="85" mass="9164">MHLVLQMSSLTQGSLLVGTLLSAVYHGTLTCRHTQTQTLSFSCLSPTVGLSLPNRSYIISPPPLLAQSLFSFPSLSSDQPIQSIF</sequence>
<dbReference type="GeneID" id="36526682"/>
<organism evidence="1 2">
    <name type="scientific">Aspergillus candidus</name>
    <dbReference type="NCBI Taxonomy" id="41067"/>
    <lineage>
        <taxon>Eukaryota</taxon>
        <taxon>Fungi</taxon>
        <taxon>Dikarya</taxon>
        <taxon>Ascomycota</taxon>
        <taxon>Pezizomycotina</taxon>
        <taxon>Eurotiomycetes</taxon>
        <taxon>Eurotiomycetidae</taxon>
        <taxon>Eurotiales</taxon>
        <taxon>Aspergillaceae</taxon>
        <taxon>Aspergillus</taxon>
        <taxon>Aspergillus subgen. Circumdati</taxon>
    </lineage>
</organism>
<reference evidence="1 2" key="1">
    <citation type="submission" date="2017-12" db="EMBL/GenBank/DDBJ databases">
        <authorList>
            <consortium name="DOE Joint Genome Institute"/>
            <person name="Haridas S."/>
            <person name="Kjaerbolling I."/>
            <person name="Vesth T.C."/>
            <person name="Frisvad J.C."/>
            <person name="Nybo J.L."/>
            <person name="Theobald S."/>
            <person name="Kuo A."/>
            <person name="Bowyer P."/>
            <person name="Matsuda Y."/>
            <person name="Mondo S."/>
            <person name="Lyhne E.K."/>
            <person name="Kogle M.E."/>
            <person name="Clum A."/>
            <person name="Lipzen A."/>
            <person name="Salamov A."/>
            <person name="Ngan C.Y."/>
            <person name="Daum C."/>
            <person name="Chiniquy J."/>
            <person name="Barry K."/>
            <person name="LaButti K."/>
            <person name="Simmons B.A."/>
            <person name="Magnuson J.K."/>
            <person name="Mortensen U.H."/>
            <person name="Larsen T.O."/>
            <person name="Grigoriev I.V."/>
            <person name="Baker S.E."/>
            <person name="Andersen M.R."/>
            <person name="Nordberg H.P."/>
            <person name="Cantor M.N."/>
            <person name="Hua S.X."/>
        </authorList>
    </citation>
    <scope>NUCLEOTIDE SEQUENCE [LARGE SCALE GENOMIC DNA]</scope>
    <source>
        <strain evidence="1 2">CBS 102.13</strain>
    </source>
</reference>
<gene>
    <name evidence="1" type="ORF">BDW47DRAFT_64755</name>
</gene>
<proteinExistence type="predicted"/>
<dbReference type="EMBL" id="KZ559121">
    <property type="protein sequence ID" value="PLB41155.1"/>
    <property type="molecule type" value="Genomic_DNA"/>
</dbReference>
<keyword evidence="2" id="KW-1185">Reference proteome</keyword>
<protein>
    <submittedName>
        <fullName evidence="1">Uncharacterized protein</fullName>
    </submittedName>
</protein>